<evidence type="ECO:0000256" key="1">
    <source>
        <dbReference type="SAM" id="MobiDB-lite"/>
    </source>
</evidence>
<dbReference type="Pfam" id="PF03372">
    <property type="entry name" value="Exo_endo_phos"/>
    <property type="match status" value="1"/>
</dbReference>
<dbReference type="HOGENOM" id="CLU_315090_0_0_1"/>
<evidence type="ECO:0000259" key="2">
    <source>
        <dbReference type="Pfam" id="PF00078"/>
    </source>
</evidence>
<keyword evidence="5" id="KW-1185">Reference proteome</keyword>
<feature type="region of interest" description="Disordered" evidence="1">
    <location>
        <begin position="177"/>
        <end position="218"/>
    </location>
</feature>
<name>J3M5F7_ORYBR</name>
<feature type="domain" description="Endonuclease/exonuclease/phosphatase" evidence="3">
    <location>
        <begin position="393"/>
        <end position="441"/>
    </location>
</feature>
<dbReference type="InterPro" id="IPR020847">
    <property type="entry name" value="AP_endonuclease_F1_BS"/>
</dbReference>
<organism evidence="4">
    <name type="scientific">Oryza brachyantha</name>
    <name type="common">malo sina</name>
    <dbReference type="NCBI Taxonomy" id="4533"/>
    <lineage>
        <taxon>Eukaryota</taxon>
        <taxon>Viridiplantae</taxon>
        <taxon>Streptophyta</taxon>
        <taxon>Embryophyta</taxon>
        <taxon>Tracheophyta</taxon>
        <taxon>Spermatophyta</taxon>
        <taxon>Magnoliopsida</taxon>
        <taxon>Liliopsida</taxon>
        <taxon>Poales</taxon>
        <taxon>Poaceae</taxon>
        <taxon>BOP clade</taxon>
        <taxon>Oryzoideae</taxon>
        <taxon>Oryzeae</taxon>
        <taxon>Oryzinae</taxon>
        <taxon>Oryza</taxon>
    </lineage>
</organism>
<evidence type="ECO:0000259" key="3">
    <source>
        <dbReference type="Pfam" id="PF03372"/>
    </source>
</evidence>
<dbReference type="eggNOG" id="KOG1075">
    <property type="taxonomic scope" value="Eukaryota"/>
</dbReference>
<dbReference type="InterPro" id="IPR036691">
    <property type="entry name" value="Endo/exonu/phosph_ase_sf"/>
</dbReference>
<protein>
    <recommendedName>
        <fullName evidence="6">Reverse transcriptase domain-containing protein</fullName>
    </recommendedName>
</protein>
<dbReference type="PANTHER" id="PTHR33170:SF2">
    <property type="entry name" value="OS12G0531500 PROTEIN"/>
    <property type="match status" value="1"/>
</dbReference>
<feature type="compositionally biased region" description="Low complexity" evidence="1">
    <location>
        <begin position="225"/>
        <end position="236"/>
    </location>
</feature>
<dbReference type="SUPFAM" id="SSF56219">
    <property type="entry name" value="DNase I-like"/>
    <property type="match status" value="1"/>
</dbReference>
<reference evidence="4" key="1">
    <citation type="journal article" date="2013" name="Nat. Commun.">
        <title>Whole-genome sequencing of Oryza brachyantha reveals mechanisms underlying Oryza genome evolution.</title>
        <authorList>
            <person name="Chen J."/>
            <person name="Huang Q."/>
            <person name="Gao D."/>
            <person name="Wang J."/>
            <person name="Lang Y."/>
            <person name="Liu T."/>
            <person name="Li B."/>
            <person name="Bai Z."/>
            <person name="Luis Goicoechea J."/>
            <person name="Liang C."/>
            <person name="Chen C."/>
            <person name="Zhang W."/>
            <person name="Sun S."/>
            <person name="Liao Y."/>
            <person name="Zhang X."/>
            <person name="Yang L."/>
            <person name="Song C."/>
            <person name="Wang M."/>
            <person name="Shi J."/>
            <person name="Liu G."/>
            <person name="Liu J."/>
            <person name="Zhou H."/>
            <person name="Zhou W."/>
            <person name="Yu Q."/>
            <person name="An N."/>
            <person name="Chen Y."/>
            <person name="Cai Q."/>
            <person name="Wang B."/>
            <person name="Liu B."/>
            <person name="Min J."/>
            <person name="Huang Y."/>
            <person name="Wu H."/>
            <person name="Li Z."/>
            <person name="Zhang Y."/>
            <person name="Yin Y."/>
            <person name="Song W."/>
            <person name="Jiang J."/>
            <person name="Jackson S.A."/>
            <person name="Wing R.A."/>
            <person name="Wang J."/>
            <person name="Chen M."/>
        </authorList>
    </citation>
    <scope>NUCLEOTIDE SEQUENCE [LARGE SCALE GENOMIC DNA]</scope>
    <source>
        <strain evidence="4">cv. IRGC 101232</strain>
    </source>
</reference>
<dbReference type="Gramene" id="OB05G18310.1">
    <property type="protein sequence ID" value="OB05G18310.1"/>
    <property type="gene ID" value="OB05G18310"/>
</dbReference>
<dbReference type="InterPro" id="IPR000477">
    <property type="entry name" value="RT_dom"/>
</dbReference>
<dbReference type="Gene3D" id="3.60.10.10">
    <property type="entry name" value="Endonuclease/exonuclease/phosphatase"/>
    <property type="match status" value="1"/>
</dbReference>
<dbReference type="PROSITE" id="PS00726">
    <property type="entry name" value="AP_NUCLEASE_F1_1"/>
    <property type="match status" value="1"/>
</dbReference>
<reference evidence="4" key="2">
    <citation type="submission" date="2013-04" db="UniProtKB">
        <authorList>
            <consortium name="EnsemblPlants"/>
        </authorList>
    </citation>
    <scope>IDENTIFICATION</scope>
</reference>
<evidence type="ECO:0000313" key="4">
    <source>
        <dbReference type="EnsemblPlants" id="OB05G18310.1"/>
    </source>
</evidence>
<feature type="domain" description="Reverse transcriptase" evidence="2">
    <location>
        <begin position="706"/>
        <end position="794"/>
    </location>
</feature>
<dbReference type="GO" id="GO:0004519">
    <property type="term" value="F:endonuclease activity"/>
    <property type="evidence" value="ECO:0007669"/>
    <property type="project" value="InterPro"/>
</dbReference>
<feature type="region of interest" description="Disordered" evidence="1">
    <location>
        <begin position="225"/>
        <end position="244"/>
    </location>
</feature>
<dbReference type="GO" id="GO:0006281">
    <property type="term" value="P:DNA repair"/>
    <property type="evidence" value="ECO:0007669"/>
    <property type="project" value="InterPro"/>
</dbReference>
<dbReference type="GO" id="GO:0003677">
    <property type="term" value="F:DNA binding"/>
    <property type="evidence" value="ECO:0007669"/>
    <property type="project" value="InterPro"/>
</dbReference>
<proteinExistence type="predicted"/>
<dbReference type="AlphaFoldDB" id="J3M5F7"/>
<accession>J3M5F7</accession>
<evidence type="ECO:0000313" key="5">
    <source>
        <dbReference type="Proteomes" id="UP000006038"/>
    </source>
</evidence>
<dbReference type="InterPro" id="IPR005135">
    <property type="entry name" value="Endo/exonuclease/phosphatase"/>
</dbReference>
<dbReference type="Proteomes" id="UP000006038">
    <property type="component" value="Chromosome 5"/>
</dbReference>
<sequence length="928" mass="105775">MTVDITNPSSEKNPVRGILSVIDGVGTVEQIETELNHIFSDITWEWKVKKLTDKEFLVSFPSENIRRQLSRPKSFDFDSFPIKASVVETAMTEEAVDELVAVWVKIFGIPSFAREEEHVKNLAELVGEFEVLDDKSLHRDGPVRVRVACKDPNELYVSMVIYINKVGYKIRWESEDFKRKTNDDPPAPNNNNEDQGDNDDDADDLDGDDDKDNFLPRSKFQKLTYKGSTSTSSGKGKNSEYSSPVPISKTMVLCSAVLPGVDKNDREVVSPLSKQPDNHLAVVIWKDHEKMAAIQESQEEILPLSAEMFEGGDTNTNLLEMADLSGEPEKCDIPTDSDIERMRADEALDEGDHFERKEKLPAMAKRKSDRQKGQAVPVQKRAENLAKRKNLEETGLGNSNRRTQVRDLIGKYKADVVCLQETKKESFTDRELNYISGNRNFDWSFKPANGSAGVIDGFKELVVGKMPVRNNEYILTFWNKKMSMIRRYLKGRGANCAGDTKRAKQVLLDKMGDLDMLANSGGISLDQWNERYILENDLEHIYEMEELYWHKRSGEEWLLQRDRNTSYFHKKANGRRRKSYIHSLTDGDIVISDPGELNTHIVSFYKSLFRAEPISDIHLSDNFWCGEGCITQDHRELILKPFEMKELDRVINQVKNNTAPGRDGFSIHFYKLFWDHLKQDLYEMLIPLFHEELDLKRLNFGVISLIPKCDSANSIKQFRPICVLNECFKIISKVVTNRLSLIAADIISHTQTAFIPGRFILEGGVVLHEVLHVLRHKKLSGVIFKIDFEKAYDKAGVVVFLSSGKAYIKLNPGCIEKEILVREVIEGGMNLLTFRRSFSHEDAEQWNELCVLVNNLDVNSQEGKRDNLVWALDSKSKFSSKSMYNMLTFRVEETFGGGRGGDLRALDISTAGGCKASQKFEVQDWLKK</sequence>
<dbReference type="EnsemblPlants" id="OB05G18310.1">
    <property type="protein sequence ID" value="OB05G18310.1"/>
    <property type="gene ID" value="OB05G18310"/>
</dbReference>
<dbReference type="PANTHER" id="PTHR33170">
    <property type="entry name" value="DUF4283 DOMAIN-CONTAINING PROTEIN-RELATED"/>
    <property type="match status" value="1"/>
</dbReference>
<dbReference type="Pfam" id="PF00078">
    <property type="entry name" value="RVT_1"/>
    <property type="match status" value="1"/>
</dbReference>
<evidence type="ECO:0008006" key="6">
    <source>
        <dbReference type="Google" id="ProtNLM"/>
    </source>
</evidence>
<dbReference type="STRING" id="4533.J3M5F7"/>
<feature type="compositionally biased region" description="Acidic residues" evidence="1">
    <location>
        <begin position="194"/>
        <end position="211"/>
    </location>
</feature>